<dbReference type="PROSITE" id="PS51257">
    <property type="entry name" value="PROKAR_LIPOPROTEIN"/>
    <property type="match status" value="1"/>
</dbReference>
<reference evidence="3 4" key="2">
    <citation type="submission" date="2024-08" db="EMBL/GenBank/DDBJ databases">
        <title>Phylogenomic analyses of a clade within the roseobacter group suggest taxonomic reassignments of species of the genera Aestuariivita, Citreicella, Loktanella, Nautella, Pelagibaca, Ruegeria, Thalassobius, Thiobacimonas and Tropicibacter, and the proposal o.</title>
        <authorList>
            <person name="Jeon C.O."/>
        </authorList>
    </citation>
    <scope>NUCLEOTIDE SEQUENCE [LARGE SCALE GENOMIC DNA]</scope>
    <source>
        <strain evidence="3 4">SS1-5</strain>
    </source>
</reference>
<feature type="coiled-coil region" evidence="1">
    <location>
        <begin position="173"/>
        <end position="238"/>
    </location>
</feature>
<gene>
    <name evidence="3" type="ORF">AABB31_08635</name>
</gene>
<evidence type="ECO:0000256" key="2">
    <source>
        <dbReference type="SAM" id="SignalP"/>
    </source>
</evidence>
<dbReference type="EMBL" id="CP151767">
    <property type="protein sequence ID" value="WZU68911.1"/>
    <property type="molecule type" value="Genomic_DNA"/>
</dbReference>
<dbReference type="RefSeq" id="WP_342078204.1">
    <property type="nucleotide sequence ID" value="NZ_CP151767.2"/>
</dbReference>
<evidence type="ECO:0008006" key="5">
    <source>
        <dbReference type="Google" id="ProtNLM"/>
    </source>
</evidence>
<feature type="signal peptide" evidence="2">
    <location>
        <begin position="1"/>
        <end position="21"/>
    </location>
</feature>
<organism evidence="3 4">
    <name type="scientific">Yoonia rhodophyticola</name>
    <dbReference type="NCBI Taxonomy" id="3137370"/>
    <lineage>
        <taxon>Bacteria</taxon>
        <taxon>Pseudomonadati</taxon>
        <taxon>Pseudomonadota</taxon>
        <taxon>Alphaproteobacteria</taxon>
        <taxon>Rhodobacterales</taxon>
        <taxon>Paracoccaceae</taxon>
        <taxon>Yoonia</taxon>
    </lineage>
</organism>
<keyword evidence="4" id="KW-1185">Reference proteome</keyword>
<accession>A0AAN0NK72</accession>
<evidence type="ECO:0000313" key="3">
    <source>
        <dbReference type="EMBL" id="WZU68911.1"/>
    </source>
</evidence>
<proteinExistence type="predicted"/>
<dbReference type="KEGG" id="yrh:AABB31_08635"/>
<keyword evidence="2" id="KW-0732">Signal</keyword>
<keyword evidence="1" id="KW-0175">Coiled coil</keyword>
<evidence type="ECO:0000313" key="4">
    <source>
        <dbReference type="Proteomes" id="UP001470809"/>
    </source>
</evidence>
<reference evidence="4" key="1">
    <citation type="submission" date="2024-04" db="EMBL/GenBank/DDBJ databases">
        <title>Phylogenomic analyses of a clade within the roseobacter group suggest taxonomic reassignments of species of the genera Aestuariivita, Citreicella, Loktanella, Nautella, Pelagibaca, Ruegeria, Thalassobius, Thiobacimonas and Tropicibacter, and the proposal o.</title>
        <authorList>
            <person name="Jeon C.O."/>
        </authorList>
    </citation>
    <scope>NUCLEOTIDE SEQUENCE [LARGE SCALE GENOMIC DNA]</scope>
    <source>
        <strain evidence="4">SS1-5</strain>
    </source>
</reference>
<sequence>MRKFRILGAGLALTAMLAACAPDGQGGTNNLASDLVTLSGGSAGQSPQQRELSARQRDYAKARVQAVGVSVATVLIGCQIRGCTNEQRNQLLATAVVGGYLVGGYLTNRDAEFQGTQETLRKDIQVAREDNARLSRSVSAAKSVVSYQRQEIATLNQGLANGSVTTANYKAKLAGMQQDVAATRNIRRDAEQNVQALNNSIQRHQQAGLSTAQLRQERARQQARINELRSEENRMLANIARAPAEVRA</sequence>
<dbReference type="AlphaFoldDB" id="A0AAN0NK72"/>
<evidence type="ECO:0000256" key="1">
    <source>
        <dbReference type="SAM" id="Coils"/>
    </source>
</evidence>
<dbReference type="Proteomes" id="UP001470809">
    <property type="component" value="Chromosome"/>
</dbReference>
<feature type="chain" id="PRO_5042813867" description="Lipoprotein" evidence="2">
    <location>
        <begin position="22"/>
        <end position="248"/>
    </location>
</feature>
<protein>
    <recommendedName>
        <fullName evidence="5">Lipoprotein</fullName>
    </recommendedName>
</protein>
<name>A0AAN0NK72_9RHOB</name>